<dbReference type="OrthoDB" id="5418995at2"/>
<feature type="domain" description="Alanine dehydrogenase/pyridine nucleotide transhydrogenase NAD(H)-binding" evidence="1">
    <location>
        <begin position="140"/>
        <end position="191"/>
    </location>
</feature>
<dbReference type="AlphaFoldDB" id="H5Y373"/>
<dbReference type="Pfam" id="PF21455">
    <property type="entry name" value="PylD_N"/>
    <property type="match status" value="1"/>
</dbReference>
<protein>
    <submittedName>
        <fullName evidence="3">Pyrrolysine biosynthesis protein PylD</fullName>
    </submittedName>
</protein>
<evidence type="ECO:0000313" key="4">
    <source>
        <dbReference type="Proteomes" id="UP000005104"/>
    </source>
</evidence>
<proteinExistence type="predicted"/>
<dbReference type="eggNOG" id="COG0373">
    <property type="taxonomic scope" value="Bacteria"/>
</dbReference>
<dbReference type="Gene3D" id="3.40.50.720">
    <property type="entry name" value="NAD(P)-binding Rossmann-like Domain"/>
    <property type="match status" value="1"/>
</dbReference>
<dbReference type="EMBL" id="CM001441">
    <property type="protein sequence ID" value="EHQ88768.1"/>
    <property type="molecule type" value="Genomic_DNA"/>
</dbReference>
<evidence type="ECO:0000259" key="2">
    <source>
        <dbReference type="Pfam" id="PF21455"/>
    </source>
</evidence>
<keyword evidence="4" id="KW-1185">Reference proteome</keyword>
<dbReference type="InterPro" id="IPR007698">
    <property type="entry name" value="AlaDH/PNT_NAD(H)-bd"/>
</dbReference>
<sequence length="278" mass="29191">MTRLKEKDVNQITAALGDYNEELVRTTGCSLNEIAALASGKEIDCPDKQNPLVAVIPMTCGQGIIEGFVESVAGIIAYLGFQAVVTKNSDAGGVAEAVKKGADILFMADDDQFVAINIRTGKVSDNGEATGKGYVTGLECMCHGLEGKKVLLLGAGPVGSSAALALVRKGAVVSVFDINIAASQRLSGVIEGLGFSVNIVTDLESSLAGHQIFVDACPAEKVIDSRYITKDTMIAAPGIPLGVQAEGLKQRLTDRLLHDPLQIGVATMLWEVFESQKL</sequence>
<dbReference type="InterPro" id="IPR036291">
    <property type="entry name" value="NAD(P)-bd_dom_sf"/>
</dbReference>
<organism evidence="3 4">
    <name type="scientific">Desulfosporosinus youngiae DSM 17734</name>
    <dbReference type="NCBI Taxonomy" id="768710"/>
    <lineage>
        <taxon>Bacteria</taxon>
        <taxon>Bacillati</taxon>
        <taxon>Bacillota</taxon>
        <taxon>Clostridia</taxon>
        <taxon>Eubacteriales</taxon>
        <taxon>Desulfitobacteriaceae</taxon>
        <taxon>Desulfosporosinus</taxon>
    </lineage>
</organism>
<dbReference type="RefSeq" id="WP_007781555.1">
    <property type="nucleotide sequence ID" value="NZ_CM001441.1"/>
</dbReference>
<dbReference type="STRING" id="768710.DesyoDRAFT_1639"/>
<evidence type="ECO:0000259" key="1">
    <source>
        <dbReference type="Pfam" id="PF01262"/>
    </source>
</evidence>
<dbReference type="InterPro" id="IPR048757">
    <property type="entry name" value="PylD_N"/>
</dbReference>
<dbReference type="Proteomes" id="UP000005104">
    <property type="component" value="Chromosome"/>
</dbReference>
<dbReference type="Gene3D" id="3.40.50.12150">
    <property type="match status" value="1"/>
</dbReference>
<name>H5Y373_9FIRM</name>
<feature type="domain" description="Pyrrolysine biosynthesis protein PylD N-terminal" evidence="2">
    <location>
        <begin position="9"/>
        <end position="124"/>
    </location>
</feature>
<dbReference type="SUPFAM" id="SSF51735">
    <property type="entry name" value="NAD(P)-binding Rossmann-fold domains"/>
    <property type="match status" value="1"/>
</dbReference>
<reference evidence="3 4" key="1">
    <citation type="submission" date="2011-11" db="EMBL/GenBank/DDBJ databases">
        <title>The Noncontiguous Finished genome of Desulfosporosinus youngiae DSM 17734.</title>
        <authorList>
            <consortium name="US DOE Joint Genome Institute (JGI-PGF)"/>
            <person name="Lucas S."/>
            <person name="Han J."/>
            <person name="Lapidus A."/>
            <person name="Cheng J.-F."/>
            <person name="Goodwin L."/>
            <person name="Pitluck S."/>
            <person name="Peters L."/>
            <person name="Ovchinnikova G."/>
            <person name="Lu M."/>
            <person name="Land M.L."/>
            <person name="Hauser L."/>
            <person name="Pester M."/>
            <person name="Spring S."/>
            <person name="Ollivier B."/>
            <person name="Rattei T."/>
            <person name="Klenk H.-P."/>
            <person name="Wagner M."/>
            <person name="Loy A."/>
            <person name="Woyke T.J."/>
        </authorList>
    </citation>
    <scope>NUCLEOTIDE SEQUENCE [LARGE SCALE GENOMIC DNA]</scope>
    <source>
        <strain evidence="3 4">DSM 17734</strain>
    </source>
</reference>
<dbReference type="NCBIfam" id="TIGR03911">
    <property type="entry name" value="pyrrolys_PylD"/>
    <property type="match status" value="1"/>
</dbReference>
<accession>H5Y373</accession>
<dbReference type="InterPro" id="IPR023914">
    <property type="entry name" value="Pyrrolys_PylD"/>
</dbReference>
<evidence type="ECO:0000313" key="3">
    <source>
        <dbReference type="EMBL" id="EHQ88768.1"/>
    </source>
</evidence>
<dbReference type="HOGENOM" id="CLU_089249_0_0_9"/>
<dbReference type="Pfam" id="PF01262">
    <property type="entry name" value="AlaDh_PNT_C"/>
    <property type="match status" value="1"/>
</dbReference>
<gene>
    <name evidence="3" type="ORF">DesyoDRAFT_1639</name>
</gene>